<dbReference type="PaxDb" id="2903-EOD37432"/>
<feature type="chain" id="PRO_5044234151" description="Plastocyanin-like domain-containing protein" evidence="2">
    <location>
        <begin position="20"/>
        <end position="704"/>
    </location>
</feature>
<name>A0A0D3KNU7_EMIH1</name>
<keyword evidence="2" id="KW-0732">Signal</keyword>
<dbReference type="HOGENOM" id="CLU_349657_0_0_1"/>
<accession>A0A0D3KNU7</accession>
<dbReference type="InterPro" id="IPR008972">
    <property type="entry name" value="Cupredoxin"/>
</dbReference>
<keyword evidence="5" id="KW-1185">Reference proteome</keyword>
<evidence type="ECO:0000256" key="1">
    <source>
        <dbReference type="ARBA" id="ARBA00010609"/>
    </source>
</evidence>
<dbReference type="GeneID" id="17282702"/>
<feature type="domain" description="Plastocyanin-like" evidence="3">
    <location>
        <begin position="141"/>
        <end position="212"/>
    </location>
</feature>
<comment type="similarity">
    <text evidence="1">Belongs to the multicopper oxidase family.</text>
</comment>
<dbReference type="EnsemblProtists" id="EOD37432">
    <property type="protein sequence ID" value="EOD37432"/>
    <property type="gene ID" value="EMIHUDRAFT_454914"/>
</dbReference>
<feature type="signal peptide" evidence="2">
    <location>
        <begin position="1"/>
        <end position="19"/>
    </location>
</feature>
<sequence length="704" mass="77370">MFGVFVMLGLGAIALPTEATTARSTMFGSILEPAPPTGSIQSFCRYCGSREREDNCTDVTCQLTMGRVEMHVPLKETPHHTLNSKAINVTTRGYNKNTPMGPTIKVKPGDTLKVTLINNLTDVDDPDAQMAGLTNYQHDYQATNLHTHGLHISGEDPADNVFRRVAPGDNHTYTYVIPEDHMPGTHWYHPHFHGPTGIQAGGGAVGLLIVEDVVGEHGTLPKYLTLPKILKEEKHLIILGADANNQKGIERGGQGAVDFFPGEGGAEPTGMLQCCLAYGNKSMSKEQLAESKLCSAPVSPFTAEEHELLEERGMRNREAHLNDLDDRCKEKYELITDQMYIVFPEFCEAQLLAKDGVYLHDAPRPVKYAFLGLGNRADLLIKFADRPRMLYPNPTLLDGLLYNQNDEDVKHNKVTNVVCNAADAIPHANKSDASVVRETLLAKAQGRITIPLMYMEIVQGVPAPTCTLPKFTDLTQDGNLELHFGPGPDSADGKFFSDGSAFSPFTINKKRHVIPFQLQTGYDEFKTMRKHYNLSNFLGEPYFQAGDWHDTLQAAPQVPPNWCHNKAAEEQHSPDGLTDKESANNLTHVVRANDWGMMTILNFTENSDGNFTFWGNKLLDPTCFQGQPSNKGATVKAKDDGTFTGLCCAGKHDRAGCGGGECIGQYYESLGYEAAVYVLGGATRDLLFSTVPVPDREPDYFACA</sequence>
<dbReference type="PANTHER" id="PTHR11709">
    <property type="entry name" value="MULTI-COPPER OXIDASE"/>
    <property type="match status" value="1"/>
</dbReference>
<dbReference type="KEGG" id="ehx:EMIHUDRAFT_454914"/>
<dbReference type="InterPro" id="IPR045087">
    <property type="entry name" value="Cu-oxidase_fam"/>
</dbReference>
<reference evidence="4" key="2">
    <citation type="submission" date="2024-10" db="UniProtKB">
        <authorList>
            <consortium name="EnsemblProtists"/>
        </authorList>
    </citation>
    <scope>IDENTIFICATION</scope>
</reference>
<reference evidence="5" key="1">
    <citation type="journal article" date="2013" name="Nature">
        <title>Pan genome of the phytoplankton Emiliania underpins its global distribution.</title>
        <authorList>
            <person name="Read B.A."/>
            <person name="Kegel J."/>
            <person name="Klute M.J."/>
            <person name="Kuo A."/>
            <person name="Lefebvre S.C."/>
            <person name="Maumus F."/>
            <person name="Mayer C."/>
            <person name="Miller J."/>
            <person name="Monier A."/>
            <person name="Salamov A."/>
            <person name="Young J."/>
            <person name="Aguilar M."/>
            <person name="Claverie J.M."/>
            <person name="Frickenhaus S."/>
            <person name="Gonzalez K."/>
            <person name="Herman E.K."/>
            <person name="Lin Y.C."/>
            <person name="Napier J."/>
            <person name="Ogata H."/>
            <person name="Sarno A.F."/>
            <person name="Shmutz J."/>
            <person name="Schroeder D."/>
            <person name="de Vargas C."/>
            <person name="Verret F."/>
            <person name="von Dassow P."/>
            <person name="Valentin K."/>
            <person name="Van de Peer Y."/>
            <person name="Wheeler G."/>
            <person name="Dacks J.B."/>
            <person name="Delwiche C.F."/>
            <person name="Dyhrman S.T."/>
            <person name="Glockner G."/>
            <person name="John U."/>
            <person name="Richards T."/>
            <person name="Worden A.Z."/>
            <person name="Zhang X."/>
            <person name="Grigoriev I.V."/>
            <person name="Allen A.E."/>
            <person name="Bidle K."/>
            <person name="Borodovsky M."/>
            <person name="Bowler C."/>
            <person name="Brownlee C."/>
            <person name="Cock J.M."/>
            <person name="Elias M."/>
            <person name="Gladyshev V.N."/>
            <person name="Groth M."/>
            <person name="Guda C."/>
            <person name="Hadaegh A."/>
            <person name="Iglesias-Rodriguez M.D."/>
            <person name="Jenkins J."/>
            <person name="Jones B.M."/>
            <person name="Lawson T."/>
            <person name="Leese F."/>
            <person name="Lindquist E."/>
            <person name="Lobanov A."/>
            <person name="Lomsadze A."/>
            <person name="Malik S.B."/>
            <person name="Marsh M.E."/>
            <person name="Mackinder L."/>
            <person name="Mock T."/>
            <person name="Mueller-Roeber B."/>
            <person name="Pagarete A."/>
            <person name="Parker M."/>
            <person name="Probert I."/>
            <person name="Quesneville H."/>
            <person name="Raines C."/>
            <person name="Rensing S.A."/>
            <person name="Riano-Pachon D.M."/>
            <person name="Richier S."/>
            <person name="Rokitta S."/>
            <person name="Shiraiwa Y."/>
            <person name="Soanes D.M."/>
            <person name="van der Giezen M."/>
            <person name="Wahlund T.M."/>
            <person name="Williams B."/>
            <person name="Wilson W."/>
            <person name="Wolfe G."/>
            <person name="Wurch L.L."/>
        </authorList>
    </citation>
    <scope>NUCLEOTIDE SEQUENCE</scope>
</reference>
<dbReference type="GO" id="GO:0005507">
    <property type="term" value="F:copper ion binding"/>
    <property type="evidence" value="ECO:0007669"/>
    <property type="project" value="InterPro"/>
</dbReference>
<organism evidence="4 5">
    <name type="scientific">Emiliania huxleyi (strain CCMP1516)</name>
    <dbReference type="NCBI Taxonomy" id="280463"/>
    <lineage>
        <taxon>Eukaryota</taxon>
        <taxon>Haptista</taxon>
        <taxon>Haptophyta</taxon>
        <taxon>Prymnesiophyceae</taxon>
        <taxon>Isochrysidales</taxon>
        <taxon>Noelaerhabdaceae</taxon>
        <taxon>Emiliania</taxon>
    </lineage>
</organism>
<protein>
    <recommendedName>
        <fullName evidence="3">Plastocyanin-like domain-containing protein</fullName>
    </recommendedName>
</protein>
<dbReference type="CDD" id="cd13853">
    <property type="entry name" value="CuRO_1_Tth-MCO_like"/>
    <property type="match status" value="1"/>
</dbReference>
<dbReference type="STRING" id="2903.R1DQT7"/>
<evidence type="ECO:0000259" key="3">
    <source>
        <dbReference type="Pfam" id="PF07732"/>
    </source>
</evidence>
<dbReference type="SUPFAM" id="SSF49503">
    <property type="entry name" value="Cupredoxins"/>
    <property type="match status" value="1"/>
</dbReference>
<dbReference type="eggNOG" id="ENOG502RBNT">
    <property type="taxonomic scope" value="Eukaryota"/>
</dbReference>
<evidence type="ECO:0000313" key="5">
    <source>
        <dbReference type="Proteomes" id="UP000013827"/>
    </source>
</evidence>
<proteinExistence type="inferred from homology"/>
<dbReference type="AlphaFoldDB" id="A0A0D3KNU7"/>
<dbReference type="RefSeq" id="XP_005789861.1">
    <property type="nucleotide sequence ID" value="XM_005789804.1"/>
</dbReference>
<evidence type="ECO:0000256" key="2">
    <source>
        <dbReference type="SAM" id="SignalP"/>
    </source>
</evidence>
<dbReference type="Pfam" id="PF07732">
    <property type="entry name" value="Cu-oxidase_3"/>
    <property type="match status" value="1"/>
</dbReference>
<dbReference type="Proteomes" id="UP000013827">
    <property type="component" value="Unassembled WGS sequence"/>
</dbReference>
<dbReference type="GO" id="GO:0016491">
    <property type="term" value="F:oxidoreductase activity"/>
    <property type="evidence" value="ECO:0007669"/>
    <property type="project" value="TreeGrafter"/>
</dbReference>
<dbReference type="InterPro" id="IPR011707">
    <property type="entry name" value="Cu-oxidase-like_N"/>
</dbReference>
<evidence type="ECO:0000313" key="4">
    <source>
        <dbReference type="EnsemblProtists" id="EOD37432"/>
    </source>
</evidence>
<dbReference type="PANTHER" id="PTHR11709:SF518">
    <property type="entry name" value="MULTICOPPER OXIDASE"/>
    <property type="match status" value="1"/>
</dbReference>
<dbReference type="Gene3D" id="2.60.40.420">
    <property type="entry name" value="Cupredoxins - blue copper proteins"/>
    <property type="match status" value="1"/>
</dbReference>